<keyword evidence="1" id="KW-0862">Zinc</keyword>
<dbReference type="PANTHER" id="PTHR46592">
    <property type="entry name" value="RING-H2 FINGER PROTEIN ATL67"/>
    <property type="match status" value="1"/>
</dbReference>
<proteinExistence type="predicted"/>
<dbReference type="InterPro" id="IPR044289">
    <property type="entry name" value="ATL67-70"/>
</dbReference>
<dbReference type="PANTHER" id="PTHR46592:SF1">
    <property type="entry name" value="OS01G0736600 PROTEIN"/>
    <property type="match status" value="1"/>
</dbReference>
<dbReference type="GO" id="GO:0008270">
    <property type="term" value="F:zinc ion binding"/>
    <property type="evidence" value="ECO:0007669"/>
    <property type="project" value="UniProtKB-KW"/>
</dbReference>
<keyword evidence="1" id="KW-0863">Zinc-finger</keyword>
<comment type="caution">
    <text evidence="3">The sequence shown here is derived from an EMBL/GenBank/DDBJ whole genome shotgun (WGS) entry which is preliminary data.</text>
</comment>
<dbReference type="SMART" id="SM00184">
    <property type="entry name" value="RING"/>
    <property type="match status" value="1"/>
</dbReference>
<accession>A0A8T0NED4</accession>
<organism evidence="3 4">
    <name type="scientific">Panicum virgatum</name>
    <name type="common">Blackwell switchgrass</name>
    <dbReference type="NCBI Taxonomy" id="38727"/>
    <lineage>
        <taxon>Eukaryota</taxon>
        <taxon>Viridiplantae</taxon>
        <taxon>Streptophyta</taxon>
        <taxon>Embryophyta</taxon>
        <taxon>Tracheophyta</taxon>
        <taxon>Spermatophyta</taxon>
        <taxon>Magnoliopsida</taxon>
        <taxon>Liliopsida</taxon>
        <taxon>Poales</taxon>
        <taxon>Poaceae</taxon>
        <taxon>PACMAD clade</taxon>
        <taxon>Panicoideae</taxon>
        <taxon>Panicodae</taxon>
        <taxon>Paniceae</taxon>
        <taxon>Panicinae</taxon>
        <taxon>Panicum</taxon>
        <taxon>Panicum sect. Hiantes</taxon>
    </lineage>
</organism>
<evidence type="ECO:0000313" key="4">
    <source>
        <dbReference type="Proteomes" id="UP000823388"/>
    </source>
</evidence>
<keyword evidence="4" id="KW-1185">Reference proteome</keyword>
<dbReference type="SUPFAM" id="SSF57850">
    <property type="entry name" value="RING/U-box"/>
    <property type="match status" value="1"/>
</dbReference>
<sequence length="166" mass="16593">MGLDAATAAEVAAVVALAVLIAAIVAASAGACGAGRAAAVHDVELALGADTLVTYERARVPRQPSAEEKERCAFCLSEYAGGGELVRVVPACGHFFHAGCGVDGWLRTRGTCPLCRGGVRPLPSLPRPECPPLPAPAPARGAGHSASSVAITGQSACTVGPLTIVD</sequence>
<dbReference type="InterPro" id="IPR013083">
    <property type="entry name" value="Znf_RING/FYVE/PHD"/>
</dbReference>
<dbReference type="Pfam" id="PF13639">
    <property type="entry name" value="zf-RING_2"/>
    <property type="match status" value="1"/>
</dbReference>
<dbReference type="Gene3D" id="3.30.40.10">
    <property type="entry name" value="Zinc/RING finger domain, C3HC4 (zinc finger)"/>
    <property type="match status" value="1"/>
</dbReference>
<dbReference type="InterPro" id="IPR001841">
    <property type="entry name" value="Znf_RING"/>
</dbReference>
<evidence type="ECO:0000259" key="2">
    <source>
        <dbReference type="PROSITE" id="PS50089"/>
    </source>
</evidence>
<protein>
    <recommendedName>
        <fullName evidence="2">RING-type domain-containing protein</fullName>
    </recommendedName>
</protein>
<dbReference type="EMBL" id="CM029053">
    <property type="protein sequence ID" value="KAG2547165.1"/>
    <property type="molecule type" value="Genomic_DNA"/>
</dbReference>
<name>A0A8T0NED4_PANVG</name>
<gene>
    <name evidence="3" type="ORF">PVAP13_9KG069340</name>
</gene>
<dbReference type="Proteomes" id="UP000823388">
    <property type="component" value="Chromosome 9K"/>
</dbReference>
<reference evidence="3" key="1">
    <citation type="submission" date="2020-05" db="EMBL/GenBank/DDBJ databases">
        <title>WGS assembly of Panicum virgatum.</title>
        <authorList>
            <person name="Lovell J.T."/>
            <person name="Jenkins J."/>
            <person name="Shu S."/>
            <person name="Juenger T.E."/>
            <person name="Schmutz J."/>
        </authorList>
    </citation>
    <scope>NUCLEOTIDE SEQUENCE</scope>
    <source>
        <strain evidence="3">AP13</strain>
    </source>
</reference>
<dbReference type="PROSITE" id="PS50089">
    <property type="entry name" value="ZF_RING_2"/>
    <property type="match status" value="1"/>
</dbReference>
<keyword evidence="1" id="KW-0479">Metal-binding</keyword>
<evidence type="ECO:0000313" key="3">
    <source>
        <dbReference type="EMBL" id="KAG2547165.1"/>
    </source>
</evidence>
<feature type="domain" description="RING-type" evidence="2">
    <location>
        <begin position="72"/>
        <end position="116"/>
    </location>
</feature>
<dbReference type="GO" id="GO:0016740">
    <property type="term" value="F:transferase activity"/>
    <property type="evidence" value="ECO:0007669"/>
    <property type="project" value="InterPro"/>
</dbReference>
<dbReference type="OrthoDB" id="8062037at2759"/>
<dbReference type="AlphaFoldDB" id="A0A8T0NED4"/>
<dbReference type="GO" id="GO:0016567">
    <property type="term" value="P:protein ubiquitination"/>
    <property type="evidence" value="ECO:0007669"/>
    <property type="project" value="InterPro"/>
</dbReference>
<evidence type="ECO:0000256" key="1">
    <source>
        <dbReference type="PROSITE-ProRule" id="PRU00175"/>
    </source>
</evidence>